<keyword evidence="2" id="KW-1185">Reference proteome</keyword>
<dbReference type="EMBL" id="CM037627">
    <property type="protein sequence ID" value="KAH7989083.1"/>
    <property type="molecule type" value="Genomic_DNA"/>
</dbReference>
<proteinExistence type="predicted"/>
<evidence type="ECO:0000313" key="2">
    <source>
        <dbReference type="Proteomes" id="UP000827872"/>
    </source>
</evidence>
<comment type="caution">
    <text evidence="1">The sequence shown here is derived from an EMBL/GenBank/DDBJ whole genome shotgun (WGS) entry which is preliminary data.</text>
</comment>
<evidence type="ECO:0000313" key="1">
    <source>
        <dbReference type="EMBL" id="KAH7989083.1"/>
    </source>
</evidence>
<gene>
    <name evidence="1" type="ORF">K3G42_000862</name>
</gene>
<sequence>MICIKLRDQQSILPCKKEELQCGDGRCHFNWLPCHYKKDCGTGYMSIQITCSTRVSMGLGKIDCVMGRLRGSTRIWEIWAVIPALKEPNFLQGFEEPEKIWGQLAVLAVQWPKHWLIKRLQTGHSRECRTGVSERRKRKGNDGEDFVLLAYCKAVSS</sequence>
<dbReference type="Proteomes" id="UP000827872">
    <property type="component" value="Linkage Group LG14"/>
</dbReference>
<name>A0ACB8EA37_9SAUR</name>
<reference evidence="1" key="1">
    <citation type="submission" date="2021-08" db="EMBL/GenBank/DDBJ databases">
        <title>The first chromosome-level gecko genome reveals the dynamic sex chromosomes of Neotropical dwarf geckos (Sphaerodactylidae: Sphaerodactylus).</title>
        <authorList>
            <person name="Pinto B.J."/>
            <person name="Keating S.E."/>
            <person name="Gamble T."/>
        </authorList>
    </citation>
    <scope>NUCLEOTIDE SEQUENCE</scope>
    <source>
        <strain evidence="1">TG3544</strain>
    </source>
</reference>
<accession>A0ACB8EA37</accession>
<organism evidence="1 2">
    <name type="scientific">Sphaerodactylus townsendi</name>
    <dbReference type="NCBI Taxonomy" id="933632"/>
    <lineage>
        <taxon>Eukaryota</taxon>
        <taxon>Metazoa</taxon>
        <taxon>Chordata</taxon>
        <taxon>Craniata</taxon>
        <taxon>Vertebrata</taxon>
        <taxon>Euteleostomi</taxon>
        <taxon>Lepidosauria</taxon>
        <taxon>Squamata</taxon>
        <taxon>Bifurcata</taxon>
        <taxon>Gekkota</taxon>
        <taxon>Sphaerodactylidae</taxon>
        <taxon>Sphaerodactylus</taxon>
    </lineage>
</organism>
<protein>
    <submittedName>
        <fullName evidence="1">Uncharacterized protein</fullName>
    </submittedName>
</protein>